<comment type="caution">
    <text evidence="5">The sequence shown here is derived from an EMBL/GenBank/DDBJ whole genome shotgun (WGS) entry which is preliminary data.</text>
</comment>
<feature type="disulfide bond" evidence="1">
    <location>
        <begin position="153"/>
        <end position="162"/>
    </location>
</feature>
<evidence type="ECO:0000259" key="4">
    <source>
        <dbReference type="PROSITE" id="PS50026"/>
    </source>
</evidence>
<dbReference type="EMBL" id="AHHH01000073">
    <property type="protein sequence ID" value="ESU42711.1"/>
    <property type="molecule type" value="Genomic_DNA"/>
</dbReference>
<feature type="disulfide bond" evidence="1">
    <location>
        <begin position="36"/>
        <end position="45"/>
    </location>
</feature>
<comment type="caution">
    <text evidence="1">Lacks conserved residue(s) required for the propagation of feature annotation.</text>
</comment>
<protein>
    <recommendedName>
        <fullName evidence="4">EGF-like domain-containing protein</fullName>
    </recommendedName>
</protein>
<dbReference type="SMART" id="SM00181">
    <property type="entry name" value="EGF"/>
    <property type="match status" value="18"/>
</dbReference>
<dbReference type="PANTHER" id="PTHR24033:SF151">
    <property type="entry name" value="NOTCH 2"/>
    <property type="match status" value="1"/>
</dbReference>
<reference evidence="6" key="1">
    <citation type="submission" date="2012-02" db="EMBL/GenBank/DDBJ databases">
        <title>Genome sequencing of Giardia lamblia Genotypes A2 and B isolates (DH and GS) and comparative analysis with the genomes of Genotypes A1 and E (WB and Pig).</title>
        <authorList>
            <person name="Adam R."/>
            <person name="Dahlstrom E."/>
            <person name="Martens C."/>
            <person name="Bruno D."/>
            <person name="Barbian K."/>
            <person name="Porcella S.F."/>
            <person name="Nash T."/>
        </authorList>
    </citation>
    <scope>NUCLEOTIDE SEQUENCE</scope>
    <source>
        <strain evidence="6">GS</strain>
    </source>
</reference>
<dbReference type="VEuPathDB" id="GiardiaDB:GL50803_00113531"/>
<feature type="domain" description="EGF-like" evidence="4">
    <location>
        <begin position="16"/>
        <end position="46"/>
    </location>
</feature>
<keyword evidence="3" id="KW-0732">Signal</keyword>
<dbReference type="InterPro" id="IPR002049">
    <property type="entry name" value="LE_dom"/>
</dbReference>
<dbReference type="Gene3D" id="2.10.25.10">
    <property type="entry name" value="Laminin"/>
    <property type="match status" value="1"/>
</dbReference>
<keyword evidence="1" id="KW-1015">Disulfide bond</keyword>
<feature type="transmembrane region" description="Helical" evidence="2">
    <location>
        <begin position="1607"/>
        <end position="1629"/>
    </location>
</feature>
<sequence length="1665" mass="174622">MLSFWIIAVYSAACGSGPACVHGNCTYGDGAYFCQCRRGWAGAACDAPRAGFLRIPASGRAASDRAVNYACLVNGTECTDSKKCNYYAGAYSCDACPDGFVSYDAECLPKSCFNSNDYNNQEASNPPCNGRGRCLLKDPGMAGLEASDYACDCYPIYRGALCQSCDDANAIAATNTPSRALPTCNARACQDADGVVCSGHGKCVLDVGLDRESYHYRCSCNSGYTRVGHKCVKTECVATVDGSPVVCGGFGECTEDKDNAGTFKCVCDKNAVKVGDFCTHSACTDASRSKICGGVGACVRDGAAYSCDCRGLATGSLCETCVDGKSAQVGSVCVPLGCLTSNKQDLCTPTGTCVKTDGAYHCRCPDMLVAVDGTCTSPACTDEELGLVCSGHGTCDTRDLTAIKCTCNQDYTYVAPGRCILSSLIDNSNKVCSGNGRIVISADTPSTMMCQCSSIYEGTKCETCSTATAQMVDNECIANKCIVPSTPNSRASNPVVCGATGQYTKFGDPSDPFVTCTPKDANSGEVSAYNGTFFAKPGCVRVSKIDKTRRFYCGFLEGLTNALQTSGPPTCTVPSDQSGAAETCTACPTNFHLVHLEDGTKTCMHESCHSGKSNSKMWYDYCGGIGDCVKKSDGSYGCDCGTNATWNDTLKACVAEACKLDPKLVGLPTSEYCAAPSSASLHCTVGRDATWQCECRGETYLTYNKTCILKSKSATPERQRARGLCGGPGAGYLDSTGSCVCNSGFLKIGDMCYSYDCLAVGVTPQSNNLNISTLVCSGKGTCIYNQLTGRYGCECNSGLESFGGYCTYPQCASKVFYNGEIKYVECQIYDGNVGKCNQTSKETSPSCKCRYPLRSVNGICVHISCLSYNNVYCGGDVLASCVKGSNSRYSCVCSEGYERGQSTWECIPSKCVYKTSLSDSAIACNGLGTCSGTGLLKNRECECDSDATKYTLRDVSGEMRNTCILNECVSSGANTDAPVICGGLGRCGSNGCVCDMGTELFGNTCAGANCFIYITGSNGRPTKSVCGGENVGVCTKIGSEGNRDDYVCKCKQPGSDTYMEVDKYCLPKRCVFQVPMMDGGSNIATMCGGSHFGTCIINLNNPDSSYCECKASRTDVVRINTGQCMAKTCVSTFASKETVECSGHGTCKKDNNNLYSCVCEAGYQTTAGNGDRYLCMPNVCVVSTTDPTTTCSGRGTCQFEPSPGRCACSVEYAGNSCNTCASGYQLHTDNRCYLSNCPSDNSCGVENGVSIGTCQFGGNSFNCVCVNSSFVVDSDSKKCRKSKCIWTDPYDRTEKTCYGMGTCNDNGESTGQCSCSSNTILVGTNICAYRECVSGEDNAQTICKGRGVCTEGATGKGMCQCDSSKYRTDKKSGQCFAKECFGAPENTLSDVCDGGGTCNESGETGSCECHAPNYKSLPGQNGCVPTNCVSPNNKICSGFGSCEKIGDTYRCVCADLYTLVDKECIPTPCLNSGRICNGGGACTGAGASATCICNHDWTIHEGLCYPAACVANGLICGGNGDCPLSDGGSCSCRSGYESTSEGLCISSRCVQRGADGTVQVCGGNGRCVSESGVEPSCVCNEGFSLTGDFVCGIPVSSNKSSAGTTTAIVVVVLLVLAAVAGFLVWWFVIRPRKASQKSFGSSRLRNLSRQLSSSSLLSADAPLLG</sequence>
<dbReference type="InterPro" id="IPR000742">
    <property type="entry name" value="EGF"/>
</dbReference>
<reference evidence="5 6" key="2">
    <citation type="journal article" date="2013" name="Genome Biol. Evol.">
        <title>Genome sequencing of Giardia lamblia genotypes A2 and B isolates (DH and GS) and comparative analysis with the genomes of genotypes A1 and E (WB and Pig).</title>
        <authorList>
            <person name="Adam R.D."/>
            <person name="Dahlstrom E.W."/>
            <person name="Martens C.A."/>
            <person name="Bruno D.P."/>
            <person name="Barbian K.D."/>
            <person name="Ricklefs S.M."/>
            <person name="Hernandez M.M."/>
            <person name="Narla N.P."/>
            <person name="Patel R.B."/>
            <person name="Porcella S.F."/>
            <person name="Nash T.E."/>
        </authorList>
    </citation>
    <scope>NUCLEOTIDE SEQUENCE [LARGE SCALE GENOMIC DNA]</scope>
    <source>
        <strain evidence="5 6">GS</strain>
    </source>
</reference>
<dbReference type="VEuPathDB" id="GiardiaDB:QR46_3661"/>
<name>V6TVH2_GIAIN</name>
<proteinExistence type="predicted"/>
<dbReference type="Gene3D" id="2.90.20.10">
    <property type="entry name" value="Plasmodium vivax P25 domain"/>
    <property type="match status" value="1"/>
</dbReference>
<evidence type="ECO:0000256" key="2">
    <source>
        <dbReference type="SAM" id="Phobius"/>
    </source>
</evidence>
<evidence type="ECO:0000313" key="5">
    <source>
        <dbReference type="EMBL" id="ESU42711.1"/>
    </source>
</evidence>
<dbReference type="Proteomes" id="UP000018040">
    <property type="component" value="Unassembled WGS sequence"/>
</dbReference>
<dbReference type="VEuPathDB" id="GiardiaDB:GL50581_4085"/>
<dbReference type="InterPro" id="IPR051830">
    <property type="entry name" value="NOTCH_homolog"/>
</dbReference>
<evidence type="ECO:0000256" key="3">
    <source>
        <dbReference type="SAM" id="SignalP"/>
    </source>
</evidence>
<feature type="domain" description="EGF-like" evidence="4">
    <location>
        <begin position="119"/>
        <end position="163"/>
    </location>
</feature>
<keyword evidence="2" id="KW-0472">Membrane</keyword>
<dbReference type="PROSITE" id="PS01248">
    <property type="entry name" value="EGF_LAM_1"/>
    <property type="match status" value="1"/>
</dbReference>
<accession>V6TVH2</accession>
<dbReference type="PROSITE" id="PS50026">
    <property type="entry name" value="EGF_3"/>
    <property type="match status" value="2"/>
</dbReference>
<dbReference type="PROSITE" id="PS00022">
    <property type="entry name" value="EGF_1"/>
    <property type="match status" value="4"/>
</dbReference>
<feature type="chain" id="PRO_5004751968" description="EGF-like domain-containing protein" evidence="3">
    <location>
        <begin position="24"/>
        <end position="1665"/>
    </location>
</feature>
<evidence type="ECO:0000313" key="6">
    <source>
        <dbReference type="Proteomes" id="UP000018040"/>
    </source>
</evidence>
<gene>
    <name evidence="5" type="ORF">GSB_153594</name>
</gene>
<organism evidence="5 6">
    <name type="scientific">Giardia intestinalis</name>
    <name type="common">Giardia lamblia</name>
    <dbReference type="NCBI Taxonomy" id="5741"/>
    <lineage>
        <taxon>Eukaryota</taxon>
        <taxon>Metamonada</taxon>
        <taxon>Diplomonadida</taxon>
        <taxon>Hexamitidae</taxon>
        <taxon>Giardiinae</taxon>
        <taxon>Giardia</taxon>
    </lineage>
</organism>
<keyword evidence="2" id="KW-1133">Transmembrane helix</keyword>
<dbReference type="PROSITE" id="PS01186">
    <property type="entry name" value="EGF_2"/>
    <property type="match status" value="2"/>
</dbReference>
<keyword evidence="2" id="KW-0812">Transmembrane</keyword>
<keyword evidence="1" id="KW-0245">EGF-like domain</keyword>
<dbReference type="PANTHER" id="PTHR24033">
    <property type="entry name" value="EGF-LIKE DOMAIN-CONTAINING PROTEIN"/>
    <property type="match status" value="1"/>
</dbReference>
<feature type="signal peptide" evidence="3">
    <location>
        <begin position="1"/>
        <end position="23"/>
    </location>
</feature>
<dbReference type="OrthoDB" id="283575at2759"/>
<evidence type="ECO:0000256" key="1">
    <source>
        <dbReference type="PROSITE-ProRule" id="PRU00076"/>
    </source>
</evidence>
<dbReference type="VEuPathDB" id="GiardiaDB:DHA2_153045"/>